<comment type="caution">
    <text evidence="3">The sequence shown here is derived from an EMBL/GenBank/DDBJ whole genome shotgun (WGS) entry which is preliminary data.</text>
</comment>
<dbReference type="AlphaFoldDB" id="A0AAN9VX61"/>
<feature type="compositionally biased region" description="Low complexity" evidence="1">
    <location>
        <begin position="200"/>
        <end position="212"/>
    </location>
</feature>
<name>A0AAN9VX61_9ORTH</name>
<keyword evidence="2" id="KW-0472">Membrane</keyword>
<feature type="transmembrane region" description="Helical" evidence="2">
    <location>
        <begin position="20"/>
        <end position="42"/>
    </location>
</feature>
<keyword evidence="4" id="KW-1185">Reference proteome</keyword>
<evidence type="ECO:0000313" key="3">
    <source>
        <dbReference type="EMBL" id="KAK7869825.1"/>
    </source>
</evidence>
<dbReference type="PANTHER" id="PTHR36694">
    <property type="entry name" value="PASIFLORA 1, ISOFORM A-RELATED"/>
    <property type="match status" value="1"/>
</dbReference>
<keyword evidence="2" id="KW-1133">Transmembrane helix</keyword>
<feature type="transmembrane region" description="Helical" evidence="2">
    <location>
        <begin position="77"/>
        <end position="100"/>
    </location>
</feature>
<proteinExistence type="predicted"/>
<dbReference type="PANTHER" id="PTHR36694:SF11">
    <property type="entry name" value="LP21121P-RELATED"/>
    <property type="match status" value="1"/>
</dbReference>
<accession>A0AAN9VX61</accession>
<feature type="region of interest" description="Disordered" evidence="1">
    <location>
        <begin position="200"/>
        <end position="234"/>
    </location>
</feature>
<protein>
    <recommendedName>
        <fullName evidence="5">Transmembrane protein</fullName>
    </recommendedName>
</protein>
<evidence type="ECO:0000313" key="4">
    <source>
        <dbReference type="Proteomes" id="UP001378592"/>
    </source>
</evidence>
<reference evidence="3 4" key="1">
    <citation type="submission" date="2024-03" db="EMBL/GenBank/DDBJ databases">
        <title>The genome assembly and annotation of the cricket Gryllus longicercus Weissman &amp; Gray.</title>
        <authorList>
            <person name="Szrajer S."/>
            <person name="Gray D."/>
            <person name="Ylla G."/>
        </authorList>
    </citation>
    <scope>NUCLEOTIDE SEQUENCE [LARGE SCALE GENOMIC DNA]</scope>
    <source>
        <strain evidence="3">DAG 2021-001</strain>
        <tissue evidence="3">Whole body minus gut</tissue>
    </source>
</reference>
<feature type="transmembrane region" description="Helical" evidence="2">
    <location>
        <begin position="106"/>
        <end position="128"/>
    </location>
</feature>
<dbReference type="Proteomes" id="UP001378592">
    <property type="component" value="Unassembled WGS sequence"/>
</dbReference>
<evidence type="ECO:0000256" key="2">
    <source>
        <dbReference type="SAM" id="Phobius"/>
    </source>
</evidence>
<feature type="transmembrane region" description="Helical" evidence="2">
    <location>
        <begin position="135"/>
        <end position="159"/>
    </location>
</feature>
<keyword evidence="2" id="KW-0812">Transmembrane</keyword>
<evidence type="ECO:0008006" key="5">
    <source>
        <dbReference type="Google" id="ProtNLM"/>
    </source>
</evidence>
<evidence type="ECO:0000256" key="1">
    <source>
        <dbReference type="SAM" id="MobiDB-lite"/>
    </source>
</evidence>
<organism evidence="3 4">
    <name type="scientific">Gryllus longicercus</name>
    <dbReference type="NCBI Taxonomy" id="2509291"/>
    <lineage>
        <taxon>Eukaryota</taxon>
        <taxon>Metazoa</taxon>
        <taxon>Ecdysozoa</taxon>
        <taxon>Arthropoda</taxon>
        <taxon>Hexapoda</taxon>
        <taxon>Insecta</taxon>
        <taxon>Pterygota</taxon>
        <taxon>Neoptera</taxon>
        <taxon>Polyneoptera</taxon>
        <taxon>Orthoptera</taxon>
        <taxon>Ensifera</taxon>
        <taxon>Gryllidea</taxon>
        <taxon>Grylloidea</taxon>
        <taxon>Gryllidae</taxon>
        <taxon>Gryllinae</taxon>
        <taxon>Gryllus</taxon>
    </lineage>
</organism>
<sequence length="234" mass="24874">MACPSHLLPSKCCCCTLRTGSILVGVFSMIIGLIFMALAIVASRAYGSMICNWEIVNGSTRKICTSINETHKLASNLMAFLSIWNALEVMISVGLIWGVLTSWLTAWLVVSICWIALHSATALAFIFATSATGAMVAVAVIGVFLLAMSVLSVLTVASLQNELNGTHHPPNCVVPAPQFATPSTVVNFSGYHPAWYAQSQSQSQSQLPPQLQTQGSYNPTMTAPPVVSESAPAE</sequence>
<dbReference type="EMBL" id="JAZDUA010000068">
    <property type="protein sequence ID" value="KAK7869825.1"/>
    <property type="molecule type" value="Genomic_DNA"/>
</dbReference>
<gene>
    <name evidence="3" type="ORF">R5R35_008044</name>
</gene>